<dbReference type="PANTHER" id="PTHR11055:SF1">
    <property type="entry name" value="PAPS SYNTHETASE, ISOFORM D"/>
    <property type="match status" value="1"/>
</dbReference>
<protein>
    <recommendedName>
        <fullName evidence="5 11">Adenylyl-sulfate kinase</fullName>
        <ecNumber evidence="4 11">2.7.1.25</ecNumber>
    </recommendedName>
</protein>
<dbReference type="FunFam" id="3.40.50.300:FF:000212">
    <property type="entry name" value="Adenylyl-sulfate kinase"/>
    <property type="match status" value="1"/>
</dbReference>
<dbReference type="EMBL" id="LCWF01000010">
    <property type="protein sequence ID" value="KKY28674.1"/>
    <property type="molecule type" value="Genomic_DNA"/>
</dbReference>
<keyword evidence="6 11" id="KW-0808">Transferase</keyword>
<dbReference type="SUPFAM" id="SSF52540">
    <property type="entry name" value="P-loop containing nucleoside triphosphate hydrolases"/>
    <property type="match status" value="1"/>
</dbReference>
<dbReference type="EC" id="2.7.1.25" evidence="4 11"/>
<evidence type="ECO:0000313" key="13">
    <source>
        <dbReference type="EMBL" id="KKY28674.1"/>
    </source>
</evidence>
<dbReference type="InterPro" id="IPR002891">
    <property type="entry name" value="APS"/>
</dbReference>
<dbReference type="NCBIfam" id="TIGR00455">
    <property type="entry name" value="apsK"/>
    <property type="match status" value="1"/>
</dbReference>
<evidence type="ECO:0000259" key="12">
    <source>
        <dbReference type="Pfam" id="PF01583"/>
    </source>
</evidence>
<reference evidence="13 14" key="1">
    <citation type="submission" date="2015-05" db="EMBL/GenBank/DDBJ databases">
        <title>Distinctive expansion of gene families associated with plant cell wall degradation and secondary metabolism in the genomes of grapevine trunk pathogens.</title>
        <authorList>
            <person name="Lawrence D.P."/>
            <person name="Travadon R."/>
            <person name="Rolshausen P.E."/>
            <person name="Baumgartner K."/>
        </authorList>
    </citation>
    <scope>NUCLEOTIDE SEQUENCE [LARGE SCALE GENOMIC DNA]</scope>
    <source>
        <strain evidence="13">UCRPC4</strain>
    </source>
</reference>
<evidence type="ECO:0000256" key="10">
    <source>
        <dbReference type="ARBA" id="ARBA00023192"/>
    </source>
</evidence>
<evidence type="ECO:0000256" key="4">
    <source>
        <dbReference type="ARBA" id="ARBA00012121"/>
    </source>
</evidence>
<dbReference type="Gene3D" id="3.40.50.300">
    <property type="entry name" value="P-loop containing nucleotide triphosphate hydrolases"/>
    <property type="match status" value="1"/>
</dbReference>
<keyword evidence="14" id="KW-1185">Reference proteome</keyword>
<keyword evidence="9 11" id="KW-0067">ATP-binding</keyword>
<organism evidence="13 14">
    <name type="scientific">Phaeomoniella chlamydospora</name>
    <name type="common">Phaeoacremonium chlamydosporum</name>
    <dbReference type="NCBI Taxonomy" id="158046"/>
    <lineage>
        <taxon>Eukaryota</taxon>
        <taxon>Fungi</taxon>
        <taxon>Dikarya</taxon>
        <taxon>Ascomycota</taxon>
        <taxon>Pezizomycotina</taxon>
        <taxon>Eurotiomycetes</taxon>
        <taxon>Chaetothyriomycetidae</taxon>
        <taxon>Phaeomoniellales</taxon>
        <taxon>Phaeomoniellaceae</taxon>
        <taxon>Phaeomoniella</taxon>
    </lineage>
</organism>
<proteinExistence type="inferred from homology"/>
<dbReference type="GO" id="GO:0019344">
    <property type="term" value="P:cysteine biosynthetic process"/>
    <property type="evidence" value="ECO:0007669"/>
    <property type="project" value="UniProtKB-KW"/>
</dbReference>
<dbReference type="HAMAP" id="MF_00065">
    <property type="entry name" value="Adenylyl_sulf_kinase"/>
    <property type="match status" value="1"/>
</dbReference>
<comment type="function">
    <text evidence="11">Catalyzes the synthesis of activated sulfate.</text>
</comment>
<dbReference type="Pfam" id="PF01583">
    <property type="entry name" value="APS_kinase"/>
    <property type="match status" value="1"/>
</dbReference>
<reference evidence="13 14" key="2">
    <citation type="submission" date="2015-05" db="EMBL/GenBank/DDBJ databases">
        <authorList>
            <person name="Morales-Cruz A."/>
            <person name="Amrine K.C."/>
            <person name="Cantu D."/>
        </authorList>
    </citation>
    <scope>NUCLEOTIDE SEQUENCE [LARGE SCALE GENOMIC DNA]</scope>
    <source>
        <strain evidence="13">UCRPC4</strain>
    </source>
</reference>
<evidence type="ECO:0000256" key="3">
    <source>
        <dbReference type="ARBA" id="ARBA00007008"/>
    </source>
</evidence>
<evidence type="ECO:0000256" key="2">
    <source>
        <dbReference type="ARBA" id="ARBA00004806"/>
    </source>
</evidence>
<evidence type="ECO:0000256" key="5">
    <source>
        <dbReference type="ARBA" id="ARBA00018163"/>
    </source>
</evidence>
<accession>A0A0G2F2Z6</accession>
<dbReference type="InterPro" id="IPR027417">
    <property type="entry name" value="P-loop_NTPase"/>
</dbReference>
<dbReference type="OrthoDB" id="506431at2759"/>
<evidence type="ECO:0000313" key="14">
    <source>
        <dbReference type="Proteomes" id="UP000053317"/>
    </source>
</evidence>
<dbReference type="CDD" id="cd02027">
    <property type="entry name" value="APSK"/>
    <property type="match status" value="1"/>
</dbReference>
<dbReference type="InterPro" id="IPR059117">
    <property type="entry name" value="APS_kinase_dom"/>
</dbReference>
<keyword evidence="10" id="KW-0198">Cysteine biosynthesis</keyword>
<feature type="domain" description="APS kinase" evidence="12">
    <location>
        <begin position="24"/>
        <end position="184"/>
    </location>
</feature>
<evidence type="ECO:0000256" key="11">
    <source>
        <dbReference type="RuleBase" id="RU004347"/>
    </source>
</evidence>
<evidence type="ECO:0000256" key="6">
    <source>
        <dbReference type="ARBA" id="ARBA00022679"/>
    </source>
</evidence>
<comment type="pathway">
    <text evidence="2 11">Sulfur metabolism; hydrogen sulfide biosynthesis; sulfite from sulfate: step 2/3.</text>
</comment>
<dbReference type="GO" id="GO:0004020">
    <property type="term" value="F:adenylylsulfate kinase activity"/>
    <property type="evidence" value="ECO:0007669"/>
    <property type="project" value="UniProtKB-EC"/>
</dbReference>
<dbReference type="UniPathway" id="UPA00140">
    <property type="reaction ID" value="UER00205"/>
</dbReference>
<dbReference type="GO" id="GO:0005524">
    <property type="term" value="F:ATP binding"/>
    <property type="evidence" value="ECO:0007669"/>
    <property type="project" value="UniProtKB-KW"/>
</dbReference>
<dbReference type="Proteomes" id="UP000053317">
    <property type="component" value="Unassembled WGS sequence"/>
</dbReference>
<gene>
    <name evidence="13" type="ORF">UCRPC4_g00482</name>
</gene>
<evidence type="ECO:0000256" key="8">
    <source>
        <dbReference type="ARBA" id="ARBA00022777"/>
    </source>
</evidence>
<dbReference type="NCBIfam" id="NF003013">
    <property type="entry name" value="PRK03846.1"/>
    <property type="match status" value="1"/>
</dbReference>
<evidence type="ECO:0000256" key="7">
    <source>
        <dbReference type="ARBA" id="ARBA00022741"/>
    </source>
</evidence>
<dbReference type="GO" id="GO:0070814">
    <property type="term" value="P:hydrogen sulfide biosynthetic process"/>
    <property type="evidence" value="ECO:0007669"/>
    <property type="project" value="UniProtKB-UniPathway"/>
</dbReference>
<dbReference type="AlphaFoldDB" id="A0A0G2F2Z6"/>
<comment type="caution">
    <text evidence="13">The sequence shown here is derived from an EMBL/GenBank/DDBJ whole genome shotgun (WGS) entry which is preliminary data.</text>
</comment>
<comment type="similarity">
    <text evidence="3 11">Belongs to the APS kinase family.</text>
</comment>
<evidence type="ECO:0000256" key="1">
    <source>
        <dbReference type="ARBA" id="ARBA00001823"/>
    </source>
</evidence>
<sequence length="215" mass="23695">MATNIHYHASPVTPAIRSSLRGQQGLTIWLTGLSASGKSTIAVALEQALLRGPYNLSAYRLDGDNIRFGLNKDLGFSPKDRTENIRRIAEVAKLFADSCTIAITSFISPYRADRDLARALHEAERPGGEPGVPFVEVWIDVPVEVAEQRDPKGLYKKAREGKIPEFTGISAPYEEPLKPEVVVKSAEKSVEDAVKQIIEYLETNGYLKKIDVATE</sequence>
<comment type="catalytic activity">
    <reaction evidence="1 11">
        <text>adenosine 5'-phosphosulfate + ATP = 3'-phosphoadenylyl sulfate + ADP + H(+)</text>
        <dbReference type="Rhea" id="RHEA:24152"/>
        <dbReference type="ChEBI" id="CHEBI:15378"/>
        <dbReference type="ChEBI" id="CHEBI:30616"/>
        <dbReference type="ChEBI" id="CHEBI:58243"/>
        <dbReference type="ChEBI" id="CHEBI:58339"/>
        <dbReference type="ChEBI" id="CHEBI:456216"/>
        <dbReference type="EC" id="2.7.1.25"/>
    </reaction>
</comment>
<dbReference type="GO" id="GO:0019379">
    <property type="term" value="P:sulfate assimilation, phosphoadenylyl sulfate reduction by phosphoadenylyl-sulfate reductase (thioredoxin)"/>
    <property type="evidence" value="ECO:0007669"/>
    <property type="project" value="EnsemblFungi"/>
</dbReference>
<dbReference type="PANTHER" id="PTHR11055">
    <property type="entry name" value="BIFUNCTIONAL 3'-PHOSPHOADENOSINE 5'-PHOSPHOSULFATE SYNTHASE"/>
    <property type="match status" value="1"/>
</dbReference>
<name>A0A0G2F2Z6_PHACM</name>
<keyword evidence="10" id="KW-0028">Amino-acid biosynthesis</keyword>
<keyword evidence="7 11" id="KW-0547">Nucleotide-binding</keyword>
<evidence type="ECO:0000256" key="9">
    <source>
        <dbReference type="ARBA" id="ARBA00022840"/>
    </source>
</evidence>
<keyword evidence="8 11" id="KW-0418">Kinase</keyword>